<keyword evidence="2" id="KW-1185">Reference proteome</keyword>
<gene>
    <name evidence="1" type="ORF">GDO81_025663</name>
</gene>
<organism evidence="1 2">
    <name type="scientific">Engystomops pustulosus</name>
    <name type="common">Tungara frog</name>
    <name type="synonym">Physalaemus pustulosus</name>
    <dbReference type="NCBI Taxonomy" id="76066"/>
    <lineage>
        <taxon>Eukaryota</taxon>
        <taxon>Metazoa</taxon>
        <taxon>Chordata</taxon>
        <taxon>Craniata</taxon>
        <taxon>Vertebrata</taxon>
        <taxon>Euteleostomi</taxon>
        <taxon>Amphibia</taxon>
        <taxon>Batrachia</taxon>
        <taxon>Anura</taxon>
        <taxon>Neobatrachia</taxon>
        <taxon>Hyloidea</taxon>
        <taxon>Leptodactylidae</taxon>
        <taxon>Leiuperinae</taxon>
        <taxon>Engystomops</taxon>
    </lineage>
</organism>
<dbReference type="AlphaFoldDB" id="A0AAV6YS44"/>
<dbReference type="Proteomes" id="UP000824782">
    <property type="component" value="Unassembled WGS sequence"/>
</dbReference>
<evidence type="ECO:0000313" key="2">
    <source>
        <dbReference type="Proteomes" id="UP000824782"/>
    </source>
</evidence>
<comment type="caution">
    <text evidence="1">The sequence shown here is derived from an EMBL/GenBank/DDBJ whole genome shotgun (WGS) entry which is preliminary data.</text>
</comment>
<accession>A0AAV6YS44</accession>
<protein>
    <submittedName>
        <fullName evidence="1">Uncharacterized protein</fullName>
    </submittedName>
</protein>
<reference evidence="1" key="1">
    <citation type="thesis" date="2020" institute="ProQuest LLC" country="789 East Eisenhower Parkway, Ann Arbor, MI, USA">
        <title>Comparative Genomics and Chromosome Evolution.</title>
        <authorList>
            <person name="Mudd A.B."/>
        </authorList>
    </citation>
    <scope>NUCLEOTIDE SEQUENCE</scope>
    <source>
        <strain evidence="1">237g6f4</strain>
        <tissue evidence="1">Blood</tissue>
    </source>
</reference>
<evidence type="ECO:0000313" key="1">
    <source>
        <dbReference type="EMBL" id="KAG8536796.1"/>
    </source>
</evidence>
<proteinExistence type="predicted"/>
<sequence>MTGIHCLQPENICVHEALDVYKVPVHCFIRFLPLTGIVEDSILSHVQERVRCETFKGIQKFQHTEKNWNKMSSKLHGRL</sequence>
<name>A0AAV6YS44_ENGPU</name>
<dbReference type="EMBL" id="WNYA01038195">
    <property type="protein sequence ID" value="KAG8536796.1"/>
    <property type="molecule type" value="Genomic_DNA"/>
</dbReference>